<dbReference type="Proteomes" id="UP000005408">
    <property type="component" value="Unassembled WGS sequence"/>
</dbReference>
<feature type="transmembrane region" description="Helical" evidence="1">
    <location>
        <begin position="229"/>
        <end position="254"/>
    </location>
</feature>
<evidence type="ECO:0000256" key="1">
    <source>
        <dbReference type="SAM" id="Phobius"/>
    </source>
</evidence>
<reference evidence="2" key="1">
    <citation type="submission" date="2022-08" db="UniProtKB">
        <authorList>
            <consortium name="EnsemblMetazoa"/>
        </authorList>
    </citation>
    <scope>IDENTIFICATION</scope>
    <source>
        <strain evidence="2">05x7-T-G4-1.051#20</strain>
    </source>
</reference>
<keyword evidence="1" id="KW-0472">Membrane</keyword>
<keyword evidence="3" id="KW-1185">Reference proteome</keyword>
<organism evidence="2 3">
    <name type="scientific">Magallana gigas</name>
    <name type="common">Pacific oyster</name>
    <name type="synonym">Crassostrea gigas</name>
    <dbReference type="NCBI Taxonomy" id="29159"/>
    <lineage>
        <taxon>Eukaryota</taxon>
        <taxon>Metazoa</taxon>
        <taxon>Spiralia</taxon>
        <taxon>Lophotrochozoa</taxon>
        <taxon>Mollusca</taxon>
        <taxon>Bivalvia</taxon>
        <taxon>Autobranchia</taxon>
        <taxon>Pteriomorphia</taxon>
        <taxon>Ostreida</taxon>
        <taxon>Ostreoidea</taxon>
        <taxon>Ostreidae</taxon>
        <taxon>Magallana</taxon>
    </lineage>
</organism>
<dbReference type="EnsemblMetazoa" id="G22083.10">
    <property type="protein sequence ID" value="G22083.10:cds"/>
    <property type="gene ID" value="G22083"/>
</dbReference>
<keyword evidence="1" id="KW-1133">Transmembrane helix</keyword>
<evidence type="ECO:0000313" key="3">
    <source>
        <dbReference type="Proteomes" id="UP000005408"/>
    </source>
</evidence>
<name>A0A8W8K4I8_MAGGI</name>
<protein>
    <submittedName>
        <fullName evidence="2">Uncharacterized protein</fullName>
    </submittedName>
</protein>
<dbReference type="AlphaFoldDB" id="A0A8W8K4I8"/>
<proteinExistence type="predicted"/>
<keyword evidence="1" id="KW-0812">Transmembrane</keyword>
<sequence>MWRAALFFPFPYPLINDSTVIHSPWCLSLSSLYYGEAVGLAVTDTMEAKFILIAVIIPIIASQGINKVSLDDSVNNECGKSTKLSSGSQIQLTTNGKTEFGICGFLVNRIDNINTKCPYPGICARIDDSRMGSCQAKVAFTGKYFDKTPDSTQELSCYMKPKGAKFCTQAPALRVEVTEKPDVPKEEREYGFNITVYTQCFDNKEKLIVEYVEDEYQPPDLESAWRKNYIMGIVVAACICCVFLVIVVVMKCYYRNKPYAGIKEDR</sequence>
<accession>A0A8W8K4I8</accession>
<evidence type="ECO:0000313" key="2">
    <source>
        <dbReference type="EnsemblMetazoa" id="G22083.10:cds"/>
    </source>
</evidence>